<proteinExistence type="inferred from homology"/>
<evidence type="ECO:0000256" key="1">
    <source>
        <dbReference type="ARBA" id="ARBA00005823"/>
    </source>
</evidence>
<sequence>MLHIGIEDLETFFRLSFKRKEHSSRREHRESLSGALPAKFIRATTVKPHTLSPRWNEKFRFDIDDVNTDILHLDIW</sequence>
<dbReference type="GeneID" id="105433207"/>
<dbReference type="Gene3D" id="2.60.40.150">
    <property type="entry name" value="C2 domain"/>
    <property type="match status" value="1"/>
</dbReference>
<evidence type="ECO:0000313" key="4">
    <source>
        <dbReference type="Proteomes" id="UP000504615"/>
    </source>
</evidence>
<feature type="domain" description="C2" evidence="3">
    <location>
        <begin position="41"/>
        <end position="76"/>
    </location>
</feature>
<dbReference type="Pfam" id="PF00168">
    <property type="entry name" value="C2"/>
    <property type="match status" value="1"/>
</dbReference>
<dbReference type="PANTHER" id="PTHR45999">
    <property type="entry name" value="UNC-13-4A, ISOFORM B"/>
    <property type="match status" value="1"/>
</dbReference>
<dbReference type="GO" id="GO:0006887">
    <property type="term" value="P:exocytosis"/>
    <property type="evidence" value="ECO:0007669"/>
    <property type="project" value="UniProtKB-KW"/>
</dbReference>
<accession>A0A6I9XL87</accession>
<dbReference type="AlphaFoldDB" id="A0A6I9XL87"/>
<dbReference type="InterPro" id="IPR035892">
    <property type="entry name" value="C2_domain_sf"/>
</dbReference>
<dbReference type="Proteomes" id="UP000504615">
    <property type="component" value="Unplaced"/>
</dbReference>
<dbReference type="SUPFAM" id="SSF49562">
    <property type="entry name" value="C2 domain (Calcium/lipid-binding domain, CaLB)"/>
    <property type="match status" value="1"/>
</dbReference>
<dbReference type="KEGG" id="pbar:105433207"/>
<dbReference type="RefSeq" id="XP_011646682.1">
    <property type="nucleotide sequence ID" value="XM_011648380.2"/>
</dbReference>
<keyword evidence="4" id="KW-1185">Reference proteome</keyword>
<protein>
    <submittedName>
        <fullName evidence="5">BAI1-associated protein 3-like</fullName>
    </submittedName>
</protein>
<reference evidence="5" key="1">
    <citation type="submission" date="2025-08" db="UniProtKB">
        <authorList>
            <consortium name="RefSeq"/>
        </authorList>
    </citation>
    <scope>IDENTIFICATION</scope>
</reference>
<dbReference type="OrthoDB" id="7976202at2759"/>
<name>A0A6I9XL87_9HYME</name>
<gene>
    <name evidence="5" type="primary">LOC105433207</name>
</gene>
<evidence type="ECO:0000313" key="5">
    <source>
        <dbReference type="RefSeq" id="XP_011646682.1"/>
    </source>
</evidence>
<keyword evidence="2" id="KW-0268">Exocytosis</keyword>
<organism evidence="4 5">
    <name type="scientific">Pogonomyrmex barbatus</name>
    <name type="common">red harvester ant</name>
    <dbReference type="NCBI Taxonomy" id="144034"/>
    <lineage>
        <taxon>Eukaryota</taxon>
        <taxon>Metazoa</taxon>
        <taxon>Ecdysozoa</taxon>
        <taxon>Arthropoda</taxon>
        <taxon>Hexapoda</taxon>
        <taxon>Insecta</taxon>
        <taxon>Pterygota</taxon>
        <taxon>Neoptera</taxon>
        <taxon>Endopterygota</taxon>
        <taxon>Hymenoptera</taxon>
        <taxon>Apocrita</taxon>
        <taxon>Aculeata</taxon>
        <taxon>Formicoidea</taxon>
        <taxon>Formicidae</taxon>
        <taxon>Myrmicinae</taxon>
        <taxon>Pogonomyrmex</taxon>
    </lineage>
</organism>
<dbReference type="InterPro" id="IPR000008">
    <property type="entry name" value="C2_dom"/>
</dbReference>
<dbReference type="GO" id="GO:0099503">
    <property type="term" value="C:secretory vesicle"/>
    <property type="evidence" value="ECO:0007669"/>
    <property type="project" value="TreeGrafter"/>
</dbReference>
<evidence type="ECO:0000256" key="2">
    <source>
        <dbReference type="ARBA" id="ARBA00022483"/>
    </source>
</evidence>
<dbReference type="PANTHER" id="PTHR45999:SF4">
    <property type="entry name" value="UNC-13-4A, ISOFORM B"/>
    <property type="match status" value="1"/>
</dbReference>
<dbReference type="InterPro" id="IPR052095">
    <property type="entry name" value="UNC-13_domain"/>
</dbReference>
<evidence type="ECO:0000259" key="3">
    <source>
        <dbReference type="Pfam" id="PF00168"/>
    </source>
</evidence>
<comment type="similarity">
    <text evidence="1">Belongs to the unc-13 family.</text>
</comment>